<dbReference type="InterPro" id="IPR036404">
    <property type="entry name" value="Jacalin-like_lectin_dom_sf"/>
</dbReference>
<feature type="domain" description="F-box" evidence="1">
    <location>
        <begin position="204"/>
        <end position="254"/>
    </location>
</feature>
<evidence type="ECO:0000313" key="3">
    <source>
        <dbReference type="Proteomes" id="UP001433268"/>
    </source>
</evidence>
<evidence type="ECO:0000259" key="1">
    <source>
        <dbReference type="PROSITE" id="PS50181"/>
    </source>
</evidence>
<evidence type="ECO:0000313" key="2">
    <source>
        <dbReference type="EMBL" id="KAK8094577.1"/>
    </source>
</evidence>
<sequence>MNDIYCALCGVQVEVHDGDTADDSELRWNAAVRAIRARAYVHEPYATGVGYLNGHRQICADADESTSCKDPAAQLVVNDLHNTGFQQYWCYAVHDFCWKLLSHTVDPEGSFPSKTIVRHLFAILYNTPATLSGGLLPGHDYGGALKFRSNDTWAQDPVSTIFGSDLFYILQDPDDEFDFEAENMIDSLPSTSSMGIEGTEGGETDMFSRLPSEIIMLILSSLPSRTVCNLRLASKHVAAYTAPSLLSQRFWASRFNDDAEMAFAFALRDDHLPPEPINWRQLYQKAQSMLKSFQTHPGFMNRRRIWKVLWHITPALTLRLQNMDAVARSPYLGRPPRIPEEFSSLGSVSSNVTLEFAQSTTPPLAAGSRLFEKQYIGLPRSAQSQILKLGVSFVPLANKNYICGLRVLAIRESEEFFEYSRTGFINPLNEQTLALDSLEDVDAISFHVTISGIIGLCFQTRTTESPKSYIVGQFDDCTDVDSGFSELKVGKKLHDIGLVVGLDACKIVSLELFGSQPATESLSLTENTSFVQVWTPASPECRVEWKHDYPATQQSFNLCTAMDFGGQDGRLLNLLTQVNVYMGMFPQVFLGMYFTYADGSKKTFGRKFYTMRNGTKYHCIVQSFSLAGQRGERICQVDTAYSPSHDTIQRLSFSTTANRSIAFGLHGENLPQGTLFHTNRKAPAGKVFTSFFSLHSSPSGHFRDFSVLDIPAGQALNDSSTGDISPCKNPWDAIITSMLYSAKELLAHNGGFAFTSVGLSGLRRIRVSVGDVDFSRESHHISGLRLEYESSALPVVVGQWISEHRSLEISGDERVVEIVTFHHAANRFNRVKFGPLSGIWITTSKGATMKVMRRPAEGDVRLCFRETPYERLDAISWGCNYQWDHVRVMSRHHDDVAHRELLFGPLNRQVPEWAVREQVFLQEKTIEGGSDSLEAIQMTFKWMTSEPAALSFTFRSGRILSLGTPGEKPITETLNEGEQLSRMAIGILRNNRVASIQTDQERTLMFTYPSSHRLKVQRWEVHILQHGIDSDGTDHEELEVVHKMPDTASRAVGFWAIPRRLDRTLQFPSFGPIFEQLTDNLTIRES</sequence>
<dbReference type="RefSeq" id="XP_066675350.1">
    <property type="nucleotide sequence ID" value="XM_066805577.1"/>
</dbReference>
<dbReference type="SUPFAM" id="SSF51101">
    <property type="entry name" value="Mannose-binding lectins"/>
    <property type="match status" value="1"/>
</dbReference>
<accession>A0ABR1XDD2</accession>
<dbReference type="InterPro" id="IPR036047">
    <property type="entry name" value="F-box-like_dom_sf"/>
</dbReference>
<proteinExistence type="predicted"/>
<reference evidence="2 3" key="1">
    <citation type="submission" date="2023-01" db="EMBL/GenBank/DDBJ databases">
        <title>Analysis of 21 Apiospora genomes using comparative genomics revels a genus with tremendous synthesis potential of carbohydrate active enzymes and secondary metabolites.</title>
        <authorList>
            <person name="Sorensen T."/>
        </authorList>
    </citation>
    <scope>NUCLEOTIDE SEQUENCE [LARGE SCALE GENOMIC DNA]</scope>
    <source>
        <strain evidence="2 3">CBS 114990</strain>
    </source>
</reference>
<dbReference type="Pfam" id="PF24539">
    <property type="entry name" value="DUF7600"/>
    <property type="match status" value="1"/>
</dbReference>
<dbReference type="Pfam" id="PF00646">
    <property type="entry name" value="F-box"/>
    <property type="match status" value="1"/>
</dbReference>
<dbReference type="InterPro" id="IPR001810">
    <property type="entry name" value="F-box_dom"/>
</dbReference>
<dbReference type="SUPFAM" id="SSF81383">
    <property type="entry name" value="F-box domain"/>
    <property type="match status" value="1"/>
</dbReference>
<comment type="caution">
    <text evidence="2">The sequence shown here is derived from an EMBL/GenBank/DDBJ whole genome shotgun (WGS) entry which is preliminary data.</text>
</comment>
<gene>
    <name evidence="2" type="ORF">PG997_001262</name>
</gene>
<dbReference type="Gene3D" id="2.100.10.30">
    <property type="entry name" value="Jacalin-like lectin domain"/>
    <property type="match status" value="1"/>
</dbReference>
<organism evidence="2 3">
    <name type="scientific">Apiospora hydei</name>
    <dbReference type="NCBI Taxonomy" id="1337664"/>
    <lineage>
        <taxon>Eukaryota</taxon>
        <taxon>Fungi</taxon>
        <taxon>Dikarya</taxon>
        <taxon>Ascomycota</taxon>
        <taxon>Pezizomycotina</taxon>
        <taxon>Sordariomycetes</taxon>
        <taxon>Xylariomycetidae</taxon>
        <taxon>Amphisphaeriales</taxon>
        <taxon>Apiosporaceae</taxon>
        <taxon>Apiospora</taxon>
    </lineage>
</organism>
<name>A0ABR1XDD2_9PEZI</name>
<dbReference type="InterPro" id="IPR056021">
    <property type="entry name" value="DUF7600"/>
</dbReference>
<dbReference type="PROSITE" id="PS50181">
    <property type="entry name" value="FBOX"/>
    <property type="match status" value="1"/>
</dbReference>
<dbReference type="Gene3D" id="1.20.1280.50">
    <property type="match status" value="1"/>
</dbReference>
<keyword evidence="3" id="KW-1185">Reference proteome</keyword>
<dbReference type="EMBL" id="JAQQWN010000002">
    <property type="protein sequence ID" value="KAK8094577.1"/>
    <property type="molecule type" value="Genomic_DNA"/>
</dbReference>
<dbReference type="CDD" id="cd09917">
    <property type="entry name" value="F-box_SF"/>
    <property type="match status" value="1"/>
</dbReference>
<dbReference type="Proteomes" id="UP001433268">
    <property type="component" value="Unassembled WGS sequence"/>
</dbReference>
<dbReference type="GeneID" id="92038637"/>
<protein>
    <submittedName>
        <fullName evidence="2">F-box domain containing protein</fullName>
    </submittedName>
</protein>